<gene>
    <name evidence="1" type="ORF">MPL3356_110384</name>
</gene>
<name>A0A090DF96_MESPL</name>
<evidence type="ECO:0000313" key="2">
    <source>
        <dbReference type="Proteomes" id="UP000045285"/>
    </source>
</evidence>
<proteinExistence type="predicted"/>
<sequence>MVIETINRALRMLLAFPSAHFRCDLSPALPRFRARAEITLGDRGGLHVGIRQAAARK</sequence>
<dbReference type="Proteomes" id="UP000045285">
    <property type="component" value="Unassembled WGS sequence"/>
</dbReference>
<accession>A0A090DF96</accession>
<dbReference type="EMBL" id="CCMZ01000003">
    <property type="protein sequence ID" value="CDX12200.1"/>
    <property type="molecule type" value="Genomic_DNA"/>
</dbReference>
<protein>
    <submittedName>
        <fullName evidence="1">Uncharacterized protein</fullName>
    </submittedName>
</protein>
<organism evidence="1 2">
    <name type="scientific">Mesorhizobium plurifarium</name>
    <dbReference type="NCBI Taxonomy" id="69974"/>
    <lineage>
        <taxon>Bacteria</taxon>
        <taxon>Pseudomonadati</taxon>
        <taxon>Pseudomonadota</taxon>
        <taxon>Alphaproteobacteria</taxon>
        <taxon>Hyphomicrobiales</taxon>
        <taxon>Phyllobacteriaceae</taxon>
        <taxon>Mesorhizobium</taxon>
    </lineage>
</organism>
<evidence type="ECO:0000313" key="1">
    <source>
        <dbReference type="EMBL" id="CDX12200.1"/>
    </source>
</evidence>
<dbReference type="AlphaFoldDB" id="A0A090DF96"/>
<reference evidence="2" key="1">
    <citation type="submission" date="2014-08" db="EMBL/GenBank/DDBJ databases">
        <authorList>
            <person name="Moulin L."/>
        </authorList>
    </citation>
    <scope>NUCLEOTIDE SEQUENCE [LARGE SCALE GENOMIC DNA]</scope>
</reference>
<keyword evidence="2" id="KW-1185">Reference proteome</keyword>